<dbReference type="GO" id="GO:0005737">
    <property type="term" value="C:cytoplasm"/>
    <property type="evidence" value="ECO:0007669"/>
    <property type="project" value="TreeGrafter"/>
</dbReference>
<evidence type="ECO:0000313" key="2">
    <source>
        <dbReference type="EMBL" id="OXM13227.1"/>
    </source>
</evidence>
<evidence type="ECO:0000259" key="1">
    <source>
        <dbReference type="Pfam" id="PF01370"/>
    </source>
</evidence>
<dbReference type="InterPro" id="IPR036291">
    <property type="entry name" value="NAD(P)-bd_dom_sf"/>
</dbReference>
<keyword evidence="3" id="KW-1185">Reference proteome</keyword>
<gene>
    <name evidence="2" type="ORF">CGZ75_24020</name>
</gene>
<reference evidence="2 3" key="1">
    <citation type="submission" date="2017-07" db="EMBL/GenBank/DDBJ databases">
        <title>Paenibacillus herberti R33 genome sequencing and assembly.</title>
        <authorList>
            <person name="Su W."/>
        </authorList>
    </citation>
    <scope>NUCLEOTIDE SEQUENCE [LARGE SCALE GENOMIC DNA]</scope>
    <source>
        <strain evidence="2 3">R33</strain>
    </source>
</reference>
<name>A0A229NTJ5_9BACL</name>
<evidence type="ECO:0000313" key="3">
    <source>
        <dbReference type="Proteomes" id="UP000215145"/>
    </source>
</evidence>
<dbReference type="InterPro" id="IPR051783">
    <property type="entry name" value="NAD(P)-dependent_oxidoreduct"/>
</dbReference>
<organism evidence="2 3">
    <name type="scientific">Paenibacillus herberti</name>
    <dbReference type="NCBI Taxonomy" id="1619309"/>
    <lineage>
        <taxon>Bacteria</taxon>
        <taxon>Bacillati</taxon>
        <taxon>Bacillota</taxon>
        <taxon>Bacilli</taxon>
        <taxon>Bacillales</taxon>
        <taxon>Paenibacillaceae</taxon>
        <taxon>Paenibacillus</taxon>
    </lineage>
</organism>
<protein>
    <submittedName>
        <fullName evidence="2">NAD-dependent dehydratase</fullName>
    </submittedName>
</protein>
<feature type="domain" description="NAD-dependent epimerase/dehydratase" evidence="1">
    <location>
        <begin position="4"/>
        <end position="177"/>
    </location>
</feature>
<dbReference type="Proteomes" id="UP000215145">
    <property type="component" value="Unassembled WGS sequence"/>
</dbReference>
<comment type="caution">
    <text evidence="2">The sequence shown here is derived from an EMBL/GenBank/DDBJ whole genome shotgun (WGS) entry which is preliminary data.</text>
</comment>
<accession>A0A229NTJ5</accession>
<dbReference type="OrthoDB" id="9809586at2"/>
<dbReference type="PANTHER" id="PTHR48079">
    <property type="entry name" value="PROTEIN YEEZ"/>
    <property type="match status" value="1"/>
</dbReference>
<dbReference type="EMBL" id="NMUQ01000004">
    <property type="protein sequence ID" value="OXM13227.1"/>
    <property type="molecule type" value="Genomic_DNA"/>
</dbReference>
<dbReference type="Gene3D" id="3.40.50.720">
    <property type="entry name" value="NAD(P)-binding Rossmann-like Domain"/>
    <property type="match status" value="1"/>
</dbReference>
<dbReference type="Pfam" id="PF01370">
    <property type="entry name" value="Epimerase"/>
    <property type="match status" value="1"/>
</dbReference>
<proteinExistence type="predicted"/>
<dbReference type="PANTHER" id="PTHR48079:SF6">
    <property type="entry name" value="NAD(P)-BINDING DOMAIN-CONTAINING PROTEIN-RELATED"/>
    <property type="match status" value="1"/>
</dbReference>
<dbReference type="SUPFAM" id="SSF51735">
    <property type="entry name" value="NAD(P)-binding Rossmann-fold domains"/>
    <property type="match status" value="1"/>
</dbReference>
<sequence>MMKILVLGGTRFMGKHLVDELLREGHVVSVGSTGQTVVHYDGEVERLTLNREDRASLEAAVQGREWDIVYDMICYSPDDARLAVNMFTGKTKKYILVSSLSVYLPAEHGQKEEEWSPYGYPVTGTDRHSLSYAEGKRQAEAVFADGTAFQAVMVRPPFVLGMDDYTRRLHFHVEKVMKGETIGMPAPEARVQFIRSDEAGRFLSWLKTASLTGPVNACSTGSIPLSELLGLIETVTGKKAITAPEAPQKNMSPYGVEQSWYMDNGKAEAAGFEFERLDNWLPELINQLVQQLREESKL</sequence>
<dbReference type="AlphaFoldDB" id="A0A229NTJ5"/>
<dbReference type="GO" id="GO:0004029">
    <property type="term" value="F:aldehyde dehydrogenase (NAD+) activity"/>
    <property type="evidence" value="ECO:0007669"/>
    <property type="project" value="TreeGrafter"/>
</dbReference>
<dbReference type="InterPro" id="IPR001509">
    <property type="entry name" value="Epimerase_deHydtase"/>
</dbReference>